<dbReference type="Proteomes" id="UP001239462">
    <property type="component" value="Unassembled WGS sequence"/>
</dbReference>
<keyword evidence="4" id="KW-1185">Reference proteome</keyword>
<keyword evidence="2" id="KW-1133">Transmembrane helix</keyword>
<keyword evidence="2" id="KW-0812">Transmembrane</keyword>
<reference evidence="3 4" key="1">
    <citation type="submission" date="2023-06" db="EMBL/GenBank/DDBJ databases">
        <title>Roseiconus lacunae JC819 isolated from Gulf of Mannar region, Tamil Nadu.</title>
        <authorList>
            <person name="Pk S."/>
            <person name="Ch S."/>
            <person name="Ch V.R."/>
        </authorList>
    </citation>
    <scope>NUCLEOTIDE SEQUENCE [LARGE SCALE GENOMIC DNA]</scope>
    <source>
        <strain evidence="3 4">JC819</strain>
    </source>
</reference>
<feature type="transmembrane region" description="Helical" evidence="2">
    <location>
        <begin position="25"/>
        <end position="43"/>
    </location>
</feature>
<comment type="caution">
    <text evidence="3">The sequence shown here is derived from an EMBL/GenBank/DDBJ whole genome shotgun (WGS) entry which is preliminary data.</text>
</comment>
<feature type="region of interest" description="Disordered" evidence="1">
    <location>
        <begin position="43"/>
        <end position="92"/>
    </location>
</feature>
<dbReference type="RefSeq" id="WP_149496017.1">
    <property type="nucleotide sequence ID" value="NZ_CP141221.1"/>
</dbReference>
<evidence type="ECO:0000256" key="1">
    <source>
        <dbReference type="SAM" id="MobiDB-lite"/>
    </source>
</evidence>
<evidence type="ECO:0000313" key="4">
    <source>
        <dbReference type="Proteomes" id="UP001239462"/>
    </source>
</evidence>
<proteinExistence type="predicted"/>
<organism evidence="3 4">
    <name type="scientific">Roseiconus lacunae</name>
    <dbReference type="NCBI Taxonomy" id="2605694"/>
    <lineage>
        <taxon>Bacteria</taxon>
        <taxon>Pseudomonadati</taxon>
        <taxon>Planctomycetota</taxon>
        <taxon>Planctomycetia</taxon>
        <taxon>Pirellulales</taxon>
        <taxon>Pirellulaceae</taxon>
        <taxon>Roseiconus</taxon>
    </lineage>
</organism>
<feature type="compositionally biased region" description="Low complexity" evidence="1">
    <location>
        <begin position="64"/>
        <end position="86"/>
    </location>
</feature>
<accession>A0ABT7PI08</accession>
<keyword evidence="2" id="KW-0472">Membrane</keyword>
<dbReference type="EMBL" id="JASZZN010000007">
    <property type="protein sequence ID" value="MDM4016132.1"/>
    <property type="molecule type" value="Genomic_DNA"/>
</dbReference>
<evidence type="ECO:0000313" key="3">
    <source>
        <dbReference type="EMBL" id="MDM4016132.1"/>
    </source>
</evidence>
<name>A0ABT7PI08_9BACT</name>
<evidence type="ECO:0000256" key="2">
    <source>
        <dbReference type="SAM" id="Phobius"/>
    </source>
</evidence>
<gene>
    <name evidence="3" type="ORF">QTN89_11885</name>
</gene>
<protein>
    <submittedName>
        <fullName evidence="3">Uncharacterized protein</fullName>
    </submittedName>
</protein>
<sequence length="92" mass="9630">MPTIEEANQDFIFPTYQRSRQMKKVLCNLLGISAVTLALVSIGCQPPKPPAPETPAGETEDAASDNTTSNTTAAAETPAVETPAAEPEADAE</sequence>